<dbReference type="EMBL" id="QLNQ01000001">
    <property type="protein sequence ID" value="RCK66986.1"/>
    <property type="molecule type" value="Genomic_DNA"/>
</dbReference>
<sequence length="943" mass="104035">MVEAVEKRRKIEESSTTSVVKPPRPSKIFSPFRVLGNVTDSTPFAIGTLGATFYAVTSVGRSFQIYDLATLHLLFVSQTQTPSKITCLTAHHHYVYAGFGNQVGIYRRGRLEHTLTCETRGTVNQLLVFGEYFIATCTEGDIFVFKKTAGMKYATELYTTIRVINSAIEGEIVGLVHPPTYLNKIVVATANSLFIINVRSAKLLYKSPDQQFEGESISAIECAPVLDVVAVGTSSGNVFLYNLKKGKVLGSKITTSGTESSSRVTSLSFRTDGAPHLAASLNNGDLYFYDLNKKARVHVLRNAHKESHGGVANAKFLNGQPIILTNGGDNHLKEFVFDPNLATSNSSIVPPPRHLRSRGGHSAPPVAIQFPQEDKTHFLLSASRDKTFWSFSLRKDAQAQEMSQRLHKAKDGKRQAGQVSSMREKFPEIIDIASSSAREGEWENVLTAHKEEPFARTWDSRNKRVGRHVLKTVDEGMVKSVCISQCGNFGLVGSSSGGIGSYNLQSGLLRKKYMLHKNAVTGLAIDGMNRKMVSCGLDGIVGFYDFGKSRYLGKLQLDAPITSMVYHKLSDLVACALDDLSIVVIDVTTQKVVRMLYGHTNRISGLDFSPDGRWIVSVALDSTLRTWDLPTGGCIDGVVLPIVATSVKFSPLGDVLATTHVSGNGISLWTNRAQFRPVSTRHVEEEEFSTILLPNASGDGGSTMLDGALDDDDDKDDNFSIAEIYDSVSQIDESLVTLSAGPRSKFNTLLHLDTMREKSKPKETQKKPEKAPFFLQLTGLAVGDRASVAEGKVVEQQKEAEDEGSKLRKLDANGNHSFESEFTKLLREAGEQEDYTEFLTYLLGLSPAVLDLEIRSINSFPPLTEMVNFIRALNYGLKLNMNFEILQTLYTMFFKIHADVIHQYEQETELHDALEEYSQLNAEMSEKMDALVKYCSGIVNFIS</sequence>
<dbReference type="InterPro" id="IPR019775">
    <property type="entry name" value="WD40_repeat_CS"/>
</dbReference>
<name>A0A367YM79_9ASCO</name>
<dbReference type="InterPro" id="IPR059157">
    <property type="entry name" value="WDR36-Utp21_N"/>
</dbReference>
<dbReference type="PANTHER" id="PTHR22840:SF12">
    <property type="entry name" value="WD REPEAT-CONTAINING PROTEIN 36"/>
    <property type="match status" value="1"/>
</dbReference>
<dbReference type="SUPFAM" id="SSF69322">
    <property type="entry name" value="Tricorn protease domain 2"/>
    <property type="match status" value="1"/>
</dbReference>
<dbReference type="Proteomes" id="UP000253472">
    <property type="component" value="Unassembled WGS sequence"/>
</dbReference>
<evidence type="ECO:0000256" key="4">
    <source>
        <dbReference type="SAM" id="MobiDB-lite"/>
    </source>
</evidence>
<evidence type="ECO:0000256" key="2">
    <source>
        <dbReference type="ARBA" id="ARBA00022737"/>
    </source>
</evidence>
<organism evidence="7 8">
    <name type="scientific">Candida viswanathii</name>
    <dbReference type="NCBI Taxonomy" id="5486"/>
    <lineage>
        <taxon>Eukaryota</taxon>
        <taxon>Fungi</taxon>
        <taxon>Dikarya</taxon>
        <taxon>Ascomycota</taxon>
        <taxon>Saccharomycotina</taxon>
        <taxon>Pichiomycetes</taxon>
        <taxon>Debaryomycetaceae</taxon>
        <taxon>Candida/Lodderomyces clade</taxon>
        <taxon>Candida</taxon>
    </lineage>
</organism>
<dbReference type="InterPro" id="IPR001680">
    <property type="entry name" value="WD40_rpt"/>
</dbReference>
<dbReference type="GO" id="GO:0006364">
    <property type="term" value="P:rRNA processing"/>
    <property type="evidence" value="ECO:0007669"/>
    <property type="project" value="InterPro"/>
</dbReference>
<proteinExistence type="predicted"/>
<evidence type="ECO:0000313" key="7">
    <source>
        <dbReference type="EMBL" id="RCK66986.1"/>
    </source>
</evidence>
<gene>
    <name evidence="7" type="primary">UTP21_0</name>
    <name evidence="7" type="ORF">Cantr_03241</name>
</gene>
<feature type="domain" description="WDR36/Utp21 C-terminal" evidence="5">
    <location>
        <begin position="729"/>
        <end position="942"/>
    </location>
</feature>
<dbReference type="PROSITE" id="PS00678">
    <property type="entry name" value="WD_REPEATS_1"/>
    <property type="match status" value="1"/>
</dbReference>
<dbReference type="PROSITE" id="PS50082">
    <property type="entry name" value="WD_REPEATS_2"/>
    <property type="match status" value="1"/>
</dbReference>
<dbReference type="Gene3D" id="2.130.10.10">
    <property type="entry name" value="YVTN repeat-like/Quinoprotein amine dehydrogenase"/>
    <property type="match status" value="2"/>
</dbReference>
<evidence type="ECO:0000259" key="5">
    <source>
        <dbReference type="Pfam" id="PF04192"/>
    </source>
</evidence>
<dbReference type="SUPFAM" id="SSF50998">
    <property type="entry name" value="Quinoprotein alcohol dehydrogenase-like"/>
    <property type="match status" value="1"/>
</dbReference>
<feature type="region of interest" description="Disordered" evidence="4">
    <location>
        <begin position="1"/>
        <end position="23"/>
    </location>
</feature>
<dbReference type="PROSITE" id="PS50294">
    <property type="entry name" value="WD_REPEATS_REGION"/>
    <property type="match status" value="1"/>
</dbReference>
<feature type="domain" description="WDR36/Utp21 N-terminal" evidence="6">
    <location>
        <begin position="56"/>
        <end position="338"/>
    </location>
</feature>
<dbReference type="SMART" id="SM00320">
    <property type="entry name" value="WD40"/>
    <property type="match status" value="10"/>
</dbReference>
<evidence type="ECO:0000256" key="1">
    <source>
        <dbReference type="ARBA" id="ARBA00022574"/>
    </source>
</evidence>
<dbReference type="InterPro" id="IPR007319">
    <property type="entry name" value="WDR36/Utp21_C"/>
</dbReference>
<dbReference type="AlphaFoldDB" id="A0A367YM79"/>
<keyword evidence="8" id="KW-1185">Reference proteome</keyword>
<protein>
    <submittedName>
        <fullName evidence="7">U3 small nucleolar RNA-associated protein 21</fullName>
    </submittedName>
</protein>
<evidence type="ECO:0000259" key="6">
    <source>
        <dbReference type="Pfam" id="PF25171"/>
    </source>
</evidence>
<keyword evidence="1 3" id="KW-0853">WD repeat</keyword>
<dbReference type="InterPro" id="IPR015943">
    <property type="entry name" value="WD40/YVTN_repeat-like_dom_sf"/>
</dbReference>
<dbReference type="InterPro" id="IPR011047">
    <property type="entry name" value="Quinoprotein_ADH-like_sf"/>
</dbReference>
<dbReference type="STRING" id="5486.A0A367YM79"/>
<feature type="compositionally biased region" description="Basic and acidic residues" evidence="4">
    <location>
        <begin position="1"/>
        <end position="13"/>
    </location>
</feature>
<keyword evidence="2" id="KW-0677">Repeat</keyword>
<accession>A0A367YM79</accession>
<evidence type="ECO:0000256" key="3">
    <source>
        <dbReference type="PROSITE-ProRule" id="PRU00221"/>
    </source>
</evidence>
<evidence type="ECO:0000313" key="8">
    <source>
        <dbReference type="Proteomes" id="UP000253472"/>
    </source>
</evidence>
<dbReference type="FunFam" id="2.130.10.10:FF:000710">
    <property type="entry name" value="U3 snoRNP protein"/>
    <property type="match status" value="1"/>
</dbReference>
<dbReference type="OrthoDB" id="10250769at2759"/>
<dbReference type="Pfam" id="PF04192">
    <property type="entry name" value="Utp21"/>
    <property type="match status" value="1"/>
</dbReference>
<feature type="repeat" description="WD" evidence="3">
    <location>
        <begin position="596"/>
        <end position="637"/>
    </location>
</feature>
<dbReference type="PANTHER" id="PTHR22840">
    <property type="entry name" value="WD REPEAT-CONTAINING PROTEIN 36"/>
    <property type="match status" value="1"/>
</dbReference>
<dbReference type="GO" id="GO:0032040">
    <property type="term" value="C:small-subunit processome"/>
    <property type="evidence" value="ECO:0007669"/>
    <property type="project" value="InterPro"/>
</dbReference>
<comment type="caution">
    <text evidence="7">The sequence shown here is derived from an EMBL/GenBank/DDBJ whole genome shotgun (WGS) entry which is preliminary data.</text>
</comment>
<reference evidence="7 8" key="1">
    <citation type="submission" date="2018-06" db="EMBL/GenBank/DDBJ databases">
        <title>Whole genome sequencing of Candida tropicalis (genome annotated by CSBL at Korea University).</title>
        <authorList>
            <person name="Ahn J."/>
        </authorList>
    </citation>
    <scope>NUCLEOTIDE SEQUENCE [LARGE SCALE GENOMIC DNA]</scope>
    <source>
        <strain evidence="7 8">ATCC 20962</strain>
    </source>
</reference>
<dbReference type="GO" id="GO:0034388">
    <property type="term" value="C:Pwp2p-containing subcomplex of 90S preribosome"/>
    <property type="evidence" value="ECO:0007669"/>
    <property type="project" value="TreeGrafter"/>
</dbReference>
<dbReference type="Pfam" id="PF25168">
    <property type="entry name" value="Beta-prop_WDR36-Utp21_2nd"/>
    <property type="match status" value="1"/>
</dbReference>
<dbReference type="Pfam" id="PF25171">
    <property type="entry name" value="Beta-prop_WDR36-Utp21_1st"/>
    <property type="match status" value="1"/>
</dbReference>